<keyword evidence="6" id="KW-1185">Reference proteome</keyword>
<feature type="compositionally biased region" description="Polar residues" evidence="1">
    <location>
        <begin position="285"/>
        <end position="297"/>
    </location>
</feature>
<dbReference type="EMBL" id="CAJOBH010004882">
    <property type="protein sequence ID" value="CAF4006064.1"/>
    <property type="molecule type" value="Genomic_DNA"/>
</dbReference>
<evidence type="ECO:0000256" key="1">
    <source>
        <dbReference type="SAM" id="MobiDB-lite"/>
    </source>
</evidence>
<evidence type="ECO:0000313" key="3">
    <source>
        <dbReference type="EMBL" id="CAF3951276.1"/>
    </source>
</evidence>
<evidence type="ECO:0000313" key="2">
    <source>
        <dbReference type="EMBL" id="CAF1933629.1"/>
    </source>
</evidence>
<feature type="region of interest" description="Disordered" evidence="1">
    <location>
        <begin position="425"/>
        <end position="455"/>
    </location>
</feature>
<protein>
    <submittedName>
        <fullName evidence="2">Uncharacterized protein</fullName>
    </submittedName>
</protein>
<proteinExistence type="predicted"/>
<sequence>MNDDIQWTQSVIATYRIPLIDIEAIDLLPIHYFIDPGSNFAWPIDEELSDEKIHLYTHFGESRMETIERYLNLSKETCPLNALLSPSTTNNNISDDIGSSTDANSSSIINIDLSTSNTETNSTISTIINKKPARSSFSSFSKIIRRTFIEPFSSVKRASLKQHRQHPSCDISDGVMNNENEHIRRTSSPLLNHQTNILTIIVTNFQPKRPKTCDNMIKNYIDACMNEYRLEKNSRQMNAISVNTNENNSINKNHSEWHNEATSSQQPFVDHRYNSSIAANRYKQTTSSITNTNQKPPETSGRKLPAVPISSTSKINPAIRQPQQSSSMNENDELLPIENGQFSSHINYVQQTHKKSSPLTQSNSLEMNYNRNNYPESYVNGLSSNRTAKTNPTEELEKNRQASNALTSKLQSAFIRRQQSLGYDKNNSIQLSHDSNINNRDSIKANNNKNKNQSK</sequence>
<evidence type="ECO:0000313" key="4">
    <source>
        <dbReference type="EMBL" id="CAF4006064.1"/>
    </source>
</evidence>
<dbReference type="Proteomes" id="UP000663866">
    <property type="component" value="Unassembled WGS sequence"/>
</dbReference>
<dbReference type="Proteomes" id="UP000681967">
    <property type="component" value="Unassembled WGS sequence"/>
</dbReference>
<feature type="compositionally biased region" description="Polar residues" evidence="1">
    <location>
        <begin position="309"/>
        <end position="329"/>
    </location>
</feature>
<dbReference type="EMBL" id="CAJOBG010001697">
    <property type="protein sequence ID" value="CAF3951276.1"/>
    <property type="molecule type" value="Genomic_DNA"/>
</dbReference>
<gene>
    <name evidence="4" type="ORF">BYL167_LOCUS13954</name>
    <name evidence="3" type="ORF">OVN521_LOCUS12256</name>
    <name evidence="2" type="ORF">WKI299_LOCUS976</name>
</gene>
<feature type="compositionally biased region" description="Polar residues" evidence="1">
    <location>
        <begin position="350"/>
        <end position="393"/>
    </location>
</feature>
<feature type="compositionally biased region" description="Polar residues" evidence="1">
    <location>
        <begin position="425"/>
        <end position="440"/>
    </location>
</feature>
<feature type="compositionally biased region" description="Low complexity" evidence="1">
    <location>
        <begin position="446"/>
        <end position="455"/>
    </location>
</feature>
<comment type="caution">
    <text evidence="2">The sequence shown here is derived from an EMBL/GenBank/DDBJ whole genome shotgun (WGS) entry which is preliminary data.</text>
</comment>
<feature type="region of interest" description="Disordered" evidence="1">
    <location>
        <begin position="350"/>
        <end position="405"/>
    </location>
</feature>
<dbReference type="AlphaFoldDB" id="A0A816LR69"/>
<dbReference type="EMBL" id="CAJNRF010000056">
    <property type="protein sequence ID" value="CAF1933629.1"/>
    <property type="molecule type" value="Genomic_DNA"/>
</dbReference>
<accession>A0A816LR69</accession>
<reference evidence="2" key="1">
    <citation type="submission" date="2021-02" db="EMBL/GenBank/DDBJ databases">
        <authorList>
            <person name="Nowell W R."/>
        </authorList>
    </citation>
    <scope>NUCLEOTIDE SEQUENCE</scope>
</reference>
<evidence type="ECO:0000313" key="6">
    <source>
        <dbReference type="Proteomes" id="UP000663866"/>
    </source>
</evidence>
<name>A0A816LR69_9BILA</name>
<feature type="region of interest" description="Disordered" evidence="1">
    <location>
        <begin position="285"/>
        <end position="329"/>
    </location>
</feature>
<evidence type="ECO:0000313" key="5">
    <source>
        <dbReference type="Proteomes" id="UP000663856"/>
    </source>
</evidence>
<organism evidence="2 5">
    <name type="scientific">Rotaria magnacalcarata</name>
    <dbReference type="NCBI Taxonomy" id="392030"/>
    <lineage>
        <taxon>Eukaryota</taxon>
        <taxon>Metazoa</taxon>
        <taxon>Spiralia</taxon>
        <taxon>Gnathifera</taxon>
        <taxon>Rotifera</taxon>
        <taxon>Eurotatoria</taxon>
        <taxon>Bdelloidea</taxon>
        <taxon>Philodinida</taxon>
        <taxon>Philodinidae</taxon>
        <taxon>Rotaria</taxon>
    </lineage>
</organism>
<dbReference type="Proteomes" id="UP000663856">
    <property type="component" value="Unassembled WGS sequence"/>
</dbReference>